<dbReference type="SUPFAM" id="SSF50494">
    <property type="entry name" value="Trypsin-like serine proteases"/>
    <property type="match status" value="1"/>
</dbReference>
<comment type="similarity">
    <text evidence="2">Belongs to the peptidase S1 family. CLIP subfamily.</text>
</comment>
<keyword evidence="5" id="KW-1185">Reference proteome</keyword>
<dbReference type="PROSITE" id="PS00134">
    <property type="entry name" value="TRYPSIN_HIS"/>
    <property type="match status" value="1"/>
</dbReference>
<keyword evidence="1" id="KW-1015">Disulfide bond</keyword>
<dbReference type="GO" id="GO:0006508">
    <property type="term" value="P:proteolysis"/>
    <property type="evidence" value="ECO:0007669"/>
    <property type="project" value="InterPro"/>
</dbReference>
<dbReference type="PROSITE" id="PS50240">
    <property type="entry name" value="TRYPSIN_DOM"/>
    <property type="match status" value="1"/>
</dbReference>
<feature type="domain" description="Peptidase S1" evidence="3">
    <location>
        <begin position="1"/>
        <end position="234"/>
    </location>
</feature>
<dbReference type="InterPro" id="IPR043504">
    <property type="entry name" value="Peptidase_S1_PA_chymotrypsin"/>
</dbReference>
<dbReference type="Proteomes" id="UP000801492">
    <property type="component" value="Unassembled WGS sequence"/>
</dbReference>
<dbReference type="InterPro" id="IPR001254">
    <property type="entry name" value="Trypsin_dom"/>
</dbReference>
<evidence type="ECO:0000313" key="5">
    <source>
        <dbReference type="Proteomes" id="UP000801492"/>
    </source>
</evidence>
<dbReference type="SMART" id="SM00020">
    <property type="entry name" value="Tryp_SPc"/>
    <property type="match status" value="1"/>
</dbReference>
<dbReference type="GO" id="GO:0004252">
    <property type="term" value="F:serine-type endopeptidase activity"/>
    <property type="evidence" value="ECO:0007669"/>
    <property type="project" value="InterPro"/>
</dbReference>
<dbReference type="InterPro" id="IPR018114">
    <property type="entry name" value="TRYPSIN_HIS"/>
</dbReference>
<name>A0A8K0CHZ3_IGNLU</name>
<reference evidence="4" key="1">
    <citation type="submission" date="2019-08" db="EMBL/GenBank/DDBJ databases">
        <title>The genome of the North American firefly Photinus pyralis.</title>
        <authorList>
            <consortium name="Photinus pyralis genome working group"/>
            <person name="Fallon T.R."/>
            <person name="Sander Lower S.E."/>
            <person name="Weng J.-K."/>
        </authorList>
    </citation>
    <scope>NUCLEOTIDE SEQUENCE</scope>
    <source>
        <strain evidence="4">TRF0915ILg1</strain>
        <tissue evidence="4">Whole body</tissue>
    </source>
</reference>
<dbReference type="InterPro" id="IPR001314">
    <property type="entry name" value="Peptidase_S1A"/>
</dbReference>
<sequence length="285" mass="32923">MICRPNGFKLAMSGCGASLIHPIWILTAAHCFKKEKMVPPQMFVDGWVRAYISTEKVVPGFSDKEFLRQYVDEAYIHPNYVYEKTELGERTQNDVAVAKLKNPFEKPIDTITLHEGGYPEICKVGTIIGKGVVNFEGKIPKLVQYSPIRIKTEDQLSMQLDITDHRAFYSEVGWFEGHPLQGDSGGPFICEDRGYYPIQYGIISRDITVNETRIVISIYENVEHYMWFIRRYVPLEYLRKKAHRVKKKHQNDTKHPEQEVKSVIEDIDGTKQREQENPSLINQAI</sequence>
<evidence type="ECO:0000256" key="2">
    <source>
        <dbReference type="ARBA" id="ARBA00024195"/>
    </source>
</evidence>
<dbReference type="AlphaFoldDB" id="A0A8K0CHZ3"/>
<comment type="caution">
    <text evidence="4">The sequence shown here is derived from an EMBL/GenBank/DDBJ whole genome shotgun (WGS) entry which is preliminary data.</text>
</comment>
<gene>
    <name evidence="4" type="ORF">ILUMI_19564</name>
</gene>
<evidence type="ECO:0000313" key="4">
    <source>
        <dbReference type="EMBL" id="KAF2886609.1"/>
    </source>
</evidence>
<dbReference type="InterPro" id="IPR009003">
    <property type="entry name" value="Peptidase_S1_PA"/>
</dbReference>
<dbReference type="PRINTS" id="PR00722">
    <property type="entry name" value="CHYMOTRYPSIN"/>
</dbReference>
<proteinExistence type="inferred from homology"/>
<dbReference type="Gene3D" id="2.40.10.10">
    <property type="entry name" value="Trypsin-like serine proteases"/>
    <property type="match status" value="1"/>
</dbReference>
<organism evidence="4 5">
    <name type="scientific">Ignelater luminosus</name>
    <name type="common">Cucubano</name>
    <name type="synonym">Pyrophorus luminosus</name>
    <dbReference type="NCBI Taxonomy" id="2038154"/>
    <lineage>
        <taxon>Eukaryota</taxon>
        <taxon>Metazoa</taxon>
        <taxon>Ecdysozoa</taxon>
        <taxon>Arthropoda</taxon>
        <taxon>Hexapoda</taxon>
        <taxon>Insecta</taxon>
        <taxon>Pterygota</taxon>
        <taxon>Neoptera</taxon>
        <taxon>Endopterygota</taxon>
        <taxon>Coleoptera</taxon>
        <taxon>Polyphaga</taxon>
        <taxon>Elateriformia</taxon>
        <taxon>Elateroidea</taxon>
        <taxon>Elateridae</taxon>
        <taxon>Agrypninae</taxon>
        <taxon>Pyrophorini</taxon>
        <taxon>Ignelater</taxon>
    </lineage>
</organism>
<accession>A0A8K0CHZ3</accession>
<dbReference type="PANTHER" id="PTHR24256">
    <property type="entry name" value="TRYPTASE-RELATED"/>
    <property type="match status" value="1"/>
</dbReference>
<dbReference type="Pfam" id="PF00089">
    <property type="entry name" value="Trypsin"/>
    <property type="match status" value="1"/>
</dbReference>
<dbReference type="InterPro" id="IPR051487">
    <property type="entry name" value="Ser/Thr_Proteases_Immune/Dev"/>
</dbReference>
<evidence type="ECO:0000256" key="1">
    <source>
        <dbReference type="ARBA" id="ARBA00023157"/>
    </source>
</evidence>
<protein>
    <recommendedName>
        <fullName evidence="3">Peptidase S1 domain-containing protein</fullName>
    </recommendedName>
</protein>
<evidence type="ECO:0000259" key="3">
    <source>
        <dbReference type="PROSITE" id="PS50240"/>
    </source>
</evidence>
<dbReference type="OrthoDB" id="6380398at2759"/>
<dbReference type="EMBL" id="VTPC01087137">
    <property type="protein sequence ID" value="KAF2886609.1"/>
    <property type="molecule type" value="Genomic_DNA"/>
</dbReference>